<accession>A0A4S8PYL8</accession>
<reference evidence="2" key="1">
    <citation type="submission" date="2019-04" db="EMBL/GenBank/DDBJ databases">
        <title>Nocardioides xinjiangensis sp. nov.</title>
        <authorList>
            <person name="Liu S."/>
        </authorList>
    </citation>
    <scope>NUCLEOTIDE SEQUENCE [LARGE SCALE GENOMIC DNA]</scope>
    <source>
        <strain evidence="2">18</strain>
    </source>
</reference>
<dbReference type="Proteomes" id="UP000308760">
    <property type="component" value="Unassembled WGS sequence"/>
</dbReference>
<reference evidence="1 2" key="2">
    <citation type="submission" date="2019-05" db="EMBL/GenBank/DDBJ databases">
        <title>Glycomyces buryatensis sp. nov.</title>
        <authorList>
            <person name="Nikitina E."/>
        </authorList>
    </citation>
    <scope>NUCLEOTIDE SEQUENCE [LARGE SCALE GENOMIC DNA]</scope>
    <source>
        <strain evidence="1 2">18</strain>
    </source>
</reference>
<gene>
    <name evidence="1" type="ORF">FAB82_23410</name>
</gene>
<proteinExistence type="predicted"/>
<protein>
    <recommendedName>
        <fullName evidence="3">Restriction endonuclease type IV Mrr domain-containing protein</fullName>
    </recommendedName>
</protein>
<dbReference type="EMBL" id="STGY01000076">
    <property type="protein sequence ID" value="THV35215.1"/>
    <property type="molecule type" value="Genomic_DNA"/>
</dbReference>
<evidence type="ECO:0000313" key="2">
    <source>
        <dbReference type="Proteomes" id="UP000308760"/>
    </source>
</evidence>
<dbReference type="OrthoDB" id="6691177at2"/>
<comment type="caution">
    <text evidence="1">The sequence shown here is derived from an EMBL/GenBank/DDBJ whole genome shotgun (WGS) entry which is preliminary data.</text>
</comment>
<sequence length="477" mass="54526">MRISSYYELGRTQSSLEFVDVDTYKDTQLFLDPHALRWVDSEWGNQCVSLLQSFFSAVLDAIQQENHQLAQQLLASMSEPNETRLGLSKGRARGRGMGRDLAREMWEALRKSRAVSTGLLEDLEDTILFIEGIGFDIISDITTNIIRGSLIEFTQDACRYYNIPMEEDVGSGRIWNHHSRTWMHQYVSLSVTSDGPLLLVPKSIVRRSTSFEPGEYYTHYVLPVLQEEELRASSLLVQTLKNGDRKVTKKSVREKYGEGKVINLDTTIKDPSILDRYRKSKARPQLPPSHEEIASATETPMPDWESLLERVLSVPPGKDNANTYHLAIEALLSALFYPALDLPQREFNIHEGRKRIDIQYTNRATEGFFHWVRVQHETPAAFIAVECKNYGSEISNPEIDQLAMRFSPMRGQVGLLCHRGFGDKSRIIRKCRDAAQDHHGFAIALDDKDIKILVESRINGIDGIMFRHLVERFQELL</sequence>
<evidence type="ECO:0008006" key="3">
    <source>
        <dbReference type="Google" id="ProtNLM"/>
    </source>
</evidence>
<evidence type="ECO:0000313" key="1">
    <source>
        <dbReference type="EMBL" id="THV35215.1"/>
    </source>
</evidence>
<keyword evidence="2" id="KW-1185">Reference proteome</keyword>
<name>A0A4S8PYL8_9ACTN</name>
<organism evidence="1 2">
    <name type="scientific">Glycomyces buryatensis</name>
    <dbReference type="NCBI Taxonomy" id="2570927"/>
    <lineage>
        <taxon>Bacteria</taxon>
        <taxon>Bacillati</taxon>
        <taxon>Actinomycetota</taxon>
        <taxon>Actinomycetes</taxon>
        <taxon>Glycomycetales</taxon>
        <taxon>Glycomycetaceae</taxon>
        <taxon>Glycomyces</taxon>
    </lineage>
</organism>
<dbReference type="AlphaFoldDB" id="A0A4S8PYL8"/>
<dbReference type="RefSeq" id="WP_136536986.1">
    <property type="nucleotide sequence ID" value="NZ_STGY01000076.1"/>
</dbReference>